<evidence type="ECO:0000256" key="1">
    <source>
        <dbReference type="SAM" id="MobiDB-lite"/>
    </source>
</evidence>
<organism evidence="2 3">
    <name type="scientific">Popillia japonica</name>
    <name type="common">Japanese beetle</name>
    <dbReference type="NCBI Taxonomy" id="7064"/>
    <lineage>
        <taxon>Eukaryota</taxon>
        <taxon>Metazoa</taxon>
        <taxon>Ecdysozoa</taxon>
        <taxon>Arthropoda</taxon>
        <taxon>Hexapoda</taxon>
        <taxon>Insecta</taxon>
        <taxon>Pterygota</taxon>
        <taxon>Neoptera</taxon>
        <taxon>Endopterygota</taxon>
        <taxon>Coleoptera</taxon>
        <taxon>Polyphaga</taxon>
        <taxon>Scarabaeiformia</taxon>
        <taxon>Scarabaeidae</taxon>
        <taxon>Rutelinae</taxon>
        <taxon>Popillia</taxon>
    </lineage>
</organism>
<evidence type="ECO:0000313" key="3">
    <source>
        <dbReference type="Proteomes" id="UP001458880"/>
    </source>
</evidence>
<protein>
    <submittedName>
        <fullName evidence="2">Uncharacterized protein</fullName>
    </submittedName>
</protein>
<name>A0AAW1LTC2_POPJA</name>
<proteinExistence type="predicted"/>
<dbReference type="Proteomes" id="UP001458880">
    <property type="component" value="Unassembled WGS sequence"/>
</dbReference>
<sequence length="127" mass="13744">MFQIAALSGNAFIKAANMSTAINAFQKTGIWSCDPNKQQHAETTDIPMPAERVKRTSSPATPGCSGWSSKQNIQASTNDIVASTLSCSLEGIVRIPCVGNTTVNRPKRKKGKTTILTSTRYKNELQQ</sequence>
<keyword evidence="3" id="KW-1185">Reference proteome</keyword>
<accession>A0AAW1LTC2</accession>
<comment type="caution">
    <text evidence="2">The sequence shown here is derived from an EMBL/GenBank/DDBJ whole genome shotgun (WGS) entry which is preliminary data.</text>
</comment>
<gene>
    <name evidence="2" type="ORF">QE152_g11032</name>
</gene>
<dbReference type="AlphaFoldDB" id="A0AAW1LTC2"/>
<feature type="region of interest" description="Disordered" evidence="1">
    <location>
        <begin position="36"/>
        <end position="69"/>
    </location>
</feature>
<feature type="compositionally biased region" description="Polar residues" evidence="1">
    <location>
        <begin position="56"/>
        <end position="69"/>
    </location>
</feature>
<dbReference type="EMBL" id="JASPKY010000105">
    <property type="protein sequence ID" value="KAK9737071.1"/>
    <property type="molecule type" value="Genomic_DNA"/>
</dbReference>
<evidence type="ECO:0000313" key="2">
    <source>
        <dbReference type="EMBL" id="KAK9737071.1"/>
    </source>
</evidence>
<reference evidence="2 3" key="1">
    <citation type="journal article" date="2024" name="BMC Genomics">
        <title>De novo assembly and annotation of Popillia japonica's genome with initial clues to its potential as an invasive pest.</title>
        <authorList>
            <person name="Cucini C."/>
            <person name="Boschi S."/>
            <person name="Funari R."/>
            <person name="Cardaioli E."/>
            <person name="Iannotti N."/>
            <person name="Marturano G."/>
            <person name="Paoli F."/>
            <person name="Bruttini M."/>
            <person name="Carapelli A."/>
            <person name="Frati F."/>
            <person name="Nardi F."/>
        </authorList>
    </citation>
    <scope>NUCLEOTIDE SEQUENCE [LARGE SCALE GENOMIC DNA]</scope>
    <source>
        <strain evidence="2">DMR45628</strain>
    </source>
</reference>